<accession>A0A0A9H9Q2</accession>
<evidence type="ECO:0000313" key="1">
    <source>
        <dbReference type="EMBL" id="JAE32539.1"/>
    </source>
</evidence>
<reference evidence="1" key="2">
    <citation type="journal article" date="2015" name="Data Brief">
        <title>Shoot transcriptome of the giant reed, Arundo donax.</title>
        <authorList>
            <person name="Barrero R.A."/>
            <person name="Guerrero F.D."/>
            <person name="Moolhuijzen P."/>
            <person name="Goolsby J.A."/>
            <person name="Tidwell J."/>
            <person name="Bellgard S.E."/>
            <person name="Bellgard M.I."/>
        </authorList>
    </citation>
    <scope>NUCLEOTIDE SEQUENCE</scope>
    <source>
        <tissue evidence="1">Shoot tissue taken approximately 20 cm above the soil surface</tissue>
    </source>
</reference>
<dbReference type="AlphaFoldDB" id="A0A0A9H9Q2"/>
<reference evidence="1" key="1">
    <citation type="submission" date="2014-09" db="EMBL/GenBank/DDBJ databases">
        <authorList>
            <person name="Magalhaes I.L.F."/>
            <person name="Oliveira U."/>
            <person name="Santos F.R."/>
            <person name="Vidigal T.H.D.A."/>
            <person name="Brescovit A.D."/>
            <person name="Santos A.J."/>
        </authorList>
    </citation>
    <scope>NUCLEOTIDE SEQUENCE</scope>
    <source>
        <tissue evidence="1">Shoot tissue taken approximately 20 cm above the soil surface</tissue>
    </source>
</reference>
<proteinExistence type="predicted"/>
<protein>
    <submittedName>
        <fullName evidence="1">Uncharacterized protein</fullName>
    </submittedName>
</protein>
<organism evidence="1">
    <name type="scientific">Arundo donax</name>
    <name type="common">Giant reed</name>
    <name type="synonym">Donax arundinaceus</name>
    <dbReference type="NCBI Taxonomy" id="35708"/>
    <lineage>
        <taxon>Eukaryota</taxon>
        <taxon>Viridiplantae</taxon>
        <taxon>Streptophyta</taxon>
        <taxon>Embryophyta</taxon>
        <taxon>Tracheophyta</taxon>
        <taxon>Spermatophyta</taxon>
        <taxon>Magnoliopsida</taxon>
        <taxon>Liliopsida</taxon>
        <taxon>Poales</taxon>
        <taxon>Poaceae</taxon>
        <taxon>PACMAD clade</taxon>
        <taxon>Arundinoideae</taxon>
        <taxon>Arundineae</taxon>
        <taxon>Arundo</taxon>
    </lineage>
</organism>
<sequence>MLLWRVECPLQAAPSTTSLEGIHMIAILHSWQKQIYLVLNNTVITASVGILWIAQNLVLLAQKLEMKEEIILGLRVYLLERKGPVHMVTVLTLIVVKPYLKMPRSINLPMH</sequence>
<dbReference type="EMBL" id="GBRH01165357">
    <property type="protein sequence ID" value="JAE32539.1"/>
    <property type="molecule type" value="Transcribed_RNA"/>
</dbReference>
<name>A0A0A9H9Q2_ARUDO</name>